<dbReference type="Pfam" id="PF13476">
    <property type="entry name" value="AAA_23"/>
    <property type="match status" value="1"/>
</dbReference>
<feature type="coiled-coil region" evidence="4">
    <location>
        <begin position="528"/>
        <end position="632"/>
    </location>
</feature>
<accession>K9VB13</accession>
<dbReference type="Pfam" id="PF13558">
    <property type="entry name" value="SbcC_Walker_B"/>
    <property type="match status" value="1"/>
</dbReference>
<dbReference type="InterPro" id="IPR027417">
    <property type="entry name" value="P-loop_NTPase"/>
</dbReference>
<reference evidence="6 7" key="1">
    <citation type="submission" date="2012-05" db="EMBL/GenBank/DDBJ databases">
        <title>Finished chromosome of genome of Oscillatoria sp. PCC 7112.</title>
        <authorList>
            <consortium name="US DOE Joint Genome Institute"/>
            <person name="Gugger M."/>
            <person name="Coursin T."/>
            <person name="Rippka R."/>
            <person name="Tandeau De Marsac N."/>
            <person name="Huntemann M."/>
            <person name="Wei C.-L."/>
            <person name="Han J."/>
            <person name="Detter J.C."/>
            <person name="Han C."/>
            <person name="Tapia R."/>
            <person name="Davenport K."/>
            <person name="Daligault H."/>
            <person name="Erkkila T."/>
            <person name="Gu W."/>
            <person name="Munk A.C.C."/>
            <person name="Teshima H."/>
            <person name="Xu Y."/>
            <person name="Chain P."/>
            <person name="Chen A."/>
            <person name="Krypides N."/>
            <person name="Mavromatis K."/>
            <person name="Markowitz V."/>
            <person name="Szeto E."/>
            <person name="Ivanova N."/>
            <person name="Mikhailova N."/>
            <person name="Ovchinnikova G."/>
            <person name="Pagani I."/>
            <person name="Pati A."/>
            <person name="Goodwin L."/>
            <person name="Peters L."/>
            <person name="Pitluck S."/>
            <person name="Woyke T."/>
            <person name="Kerfeld C."/>
        </authorList>
    </citation>
    <scope>NUCLEOTIDE SEQUENCE [LARGE SCALE GENOMIC DNA]</scope>
    <source>
        <strain evidence="6 7">PCC 7112</strain>
    </source>
</reference>
<dbReference type="PANTHER" id="PTHR32114">
    <property type="entry name" value="ABC TRANSPORTER ABCH.3"/>
    <property type="match status" value="1"/>
</dbReference>
<organism evidence="6 7">
    <name type="scientific">Phormidium nigroviride PCC 7112</name>
    <dbReference type="NCBI Taxonomy" id="179408"/>
    <lineage>
        <taxon>Bacteria</taxon>
        <taxon>Bacillati</taxon>
        <taxon>Cyanobacteriota</taxon>
        <taxon>Cyanophyceae</taxon>
        <taxon>Oscillatoriophycideae</taxon>
        <taxon>Oscillatoriales</taxon>
        <taxon>Oscillatoriaceae</taxon>
        <taxon>Phormidium</taxon>
    </lineage>
</organism>
<sequence>MRPLELILEGFTSFHREQRLDFSQLDLFAITGATGAGKSSLLDAMTYALFGTTTRSGKQVSDLASQGSENLKVQLRFAVGSAQYRVTRRWRFRPKSPENKVILDNWQNGQWETLGTSIVAVQNTIEQILGMDFDTFTRAIVLPQGKFDEFIKGDTSKRREILRQLAGFEIFEQMRKETNELAKLLKQEREMVERQLADLSAPTADEVDQRRSQLLILEQQLPEFDRAVMKAQKDLDEEEQLFSQIARWQELQQQLAELNANSAEVTILAQRLERAQAANHLQGDWALLRSARSQYETAESASVAARKLLIKARSELAVEQQQFDAAKAKEEALAPQIKAREDALAAAKVYEEQRAQLEKEVALAQKNQQEKLRFFMAADKDLQAANNKIQGAGFRVTQAAAQLAQYAPGGKRLEQLQQISPLLMEVQLITKQQKTQQEQLDKSRAEKESAQQNYVEATTNLEAVELRLKECDRELESAQTANAEAARLESVAAVRMSLNPGDTCPVCGGVHPESDILPPLPNSNIVDVAGLRQKLAAANQVFQDAQRLAADRKSAVSACLQRESEIAQMLELTANRVAELQQQITQVLETPHWESLGLQQELAILKESDRQYRETEQQFQLASLEYDNFQERFNLAVANQAAKQQEYQDAIAESDRRQQQLQSCVNALYQITEYQPYANLAKVLEQDKQDLANLLKVAEKSYQTAQNKVIQAAEREQQAGEVFGRAQAQKQQLNLDWSAKLTAADFTEETFLAAVATVKEQSEWENVIRSHRESKIQLETRAKDLSEAIAGRTTDENNLAQVRSAKNTAQENLKQANNNRAELLAWIQVAAQNLEQAERLSQQITNFTEQEQTYHTLAQNLKSNEFQSYILEHLEAELVGSATLILQELTENRYKLKNQDGEYWVADNWNGGEARRVRTLSGGETFATSLSMALALSEKLSQGAHLGSLFLDEGFGTLDTETLESVTQILESLRQRERLIGVITHVRELGERLPAQVKVSKSPQGSKIEVKRV</sequence>
<protein>
    <recommendedName>
        <fullName evidence="3">Nuclease SbcCD subunit C</fullName>
    </recommendedName>
</protein>
<feature type="domain" description="Rad50/SbcC-type AAA" evidence="5">
    <location>
        <begin position="6"/>
        <end position="218"/>
    </location>
</feature>
<dbReference type="AlphaFoldDB" id="K9VB13"/>
<feature type="coiled-coil region" evidence="4">
    <location>
        <begin position="433"/>
        <end position="488"/>
    </location>
</feature>
<dbReference type="GO" id="GO:0016887">
    <property type="term" value="F:ATP hydrolysis activity"/>
    <property type="evidence" value="ECO:0007669"/>
    <property type="project" value="InterPro"/>
</dbReference>
<dbReference type="RefSeq" id="WP_015174220.1">
    <property type="nucleotide sequence ID" value="NC_019729.1"/>
</dbReference>
<dbReference type="HOGENOM" id="CLU_004785_1_2_3"/>
<dbReference type="GO" id="GO:0006302">
    <property type="term" value="P:double-strand break repair"/>
    <property type="evidence" value="ECO:0007669"/>
    <property type="project" value="InterPro"/>
</dbReference>
<keyword evidence="7" id="KW-1185">Reference proteome</keyword>
<dbReference type="InterPro" id="IPR038729">
    <property type="entry name" value="Rad50/SbcC_AAA"/>
</dbReference>
<evidence type="ECO:0000313" key="7">
    <source>
        <dbReference type="Proteomes" id="UP000010478"/>
    </source>
</evidence>
<evidence type="ECO:0000256" key="1">
    <source>
        <dbReference type="ARBA" id="ARBA00006930"/>
    </source>
</evidence>
<comment type="subunit">
    <text evidence="2">Heterodimer of SbcC and SbcD.</text>
</comment>
<proteinExistence type="inferred from homology"/>
<evidence type="ECO:0000256" key="2">
    <source>
        <dbReference type="ARBA" id="ARBA00011322"/>
    </source>
</evidence>
<dbReference type="PATRIC" id="fig|179408.3.peg.318"/>
<dbReference type="STRING" id="179408.Osc7112_0255"/>
<dbReference type="PANTHER" id="PTHR32114:SF2">
    <property type="entry name" value="ABC TRANSPORTER ABCH.3"/>
    <property type="match status" value="1"/>
</dbReference>
<dbReference type="OrthoDB" id="9795626at2"/>
<feature type="coiled-coil region" evidence="4">
    <location>
        <begin position="681"/>
        <end position="715"/>
    </location>
</feature>
<keyword evidence="4" id="KW-0175">Coiled coil</keyword>
<gene>
    <name evidence="6" type="ORF">Osc7112_0255</name>
</gene>
<evidence type="ECO:0000313" key="6">
    <source>
        <dbReference type="EMBL" id="AFZ04884.1"/>
    </source>
</evidence>
<dbReference type="Proteomes" id="UP000010478">
    <property type="component" value="Chromosome"/>
</dbReference>
<evidence type="ECO:0000259" key="5">
    <source>
        <dbReference type="Pfam" id="PF13476"/>
    </source>
</evidence>
<dbReference type="EMBL" id="CP003614">
    <property type="protein sequence ID" value="AFZ04884.1"/>
    <property type="molecule type" value="Genomic_DNA"/>
</dbReference>
<comment type="similarity">
    <text evidence="1">Belongs to the SMC family. SbcC subfamily.</text>
</comment>
<name>K9VB13_9CYAN</name>
<dbReference type="KEGG" id="oni:Osc7112_0255"/>
<feature type="coiled-coil region" evidence="4">
    <location>
        <begin position="768"/>
        <end position="850"/>
    </location>
</feature>
<dbReference type="Gene3D" id="3.40.50.300">
    <property type="entry name" value="P-loop containing nucleotide triphosphate hydrolases"/>
    <property type="match status" value="2"/>
</dbReference>
<evidence type="ECO:0000256" key="4">
    <source>
        <dbReference type="SAM" id="Coils"/>
    </source>
</evidence>
<feature type="coiled-coil region" evidence="4">
    <location>
        <begin position="309"/>
        <end position="370"/>
    </location>
</feature>
<dbReference type="eggNOG" id="COG0419">
    <property type="taxonomic scope" value="Bacteria"/>
</dbReference>
<evidence type="ECO:0000256" key="3">
    <source>
        <dbReference type="ARBA" id="ARBA00013368"/>
    </source>
</evidence>
<dbReference type="SUPFAM" id="SSF52540">
    <property type="entry name" value="P-loop containing nucleoside triphosphate hydrolases"/>
    <property type="match status" value="2"/>
</dbReference>